<protein>
    <submittedName>
        <fullName evidence="2">Uncharacterized protein</fullName>
    </submittedName>
</protein>
<keyword evidence="3" id="KW-1185">Reference proteome</keyword>
<dbReference type="Proteomes" id="UP000657918">
    <property type="component" value="Chromosome 4"/>
</dbReference>
<name>A0A835N0P1_9ROSI</name>
<evidence type="ECO:0000313" key="3">
    <source>
        <dbReference type="Proteomes" id="UP000657918"/>
    </source>
</evidence>
<dbReference type="EMBL" id="JADGMS010000004">
    <property type="protein sequence ID" value="KAF9684094.1"/>
    <property type="molecule type" value="Genomic_DNA"/>
</dbReference>
<reference evidence="2 3" key="1">
    <citation type="submission" date="2020-10" db="EMBL/GenBank/DDBJ databases">
        <title>Plant Genome Project.</title>
        <authorList>
            <person name="Zhang R.-G."/>
        </authorList>
    </citation>
    <scope>NUCLEOTIDE SEQUENCE [LARGE SCALE GENOMIC DNA]</scope>
    <source>
        <strain evidence="2">FAFU-HL-1</strain>
        <tissue evidence="2">Leaf</tissue>
    </source>
</reference>
<organism evidence="2 3">
    <name type="scientific">Salix dunnii</name>
    <dbReference type="NCBI Taxonomy" id="1413687"/>
    <lineage>
        <taxon>Eukaryota</taxon>
        <taxon>Viridiplantae</taxon>
        <taxon>Streptophyta</taxon>
        <taxon>Embryophyta</taxon>
        <taxon>Tracheophyta</taxon>
        <taxon>Spermatophyta</taxon>
        <taxon>Magnoliopsida</taxon>
        <taxon>eudicotyledons</taxon>
        <taxon>Gunneridae</taxon>
        <taxon>Pentapetalae</taxon>
        <taxon>rosids</taxon>
        <taxon>fabids</taxon>
        <taxon>Malpighiales</taxon>
        <taxon>Salicaceae</taxon>
        <taxon>Saliceae</taxon>
        <taxon>Salix</taxon>
    </lineage>
</organism>
<proteinExistence type="predicted"/>
<sequence length="119" mass="13989">MEMVVLLLLLEKVLTSKYESEEDRQRTRIFHYTCTVKDKVVKKLQLIMKNHLKHYKMTWLNKDNKASIVLCPFPLGKNILMVLSVIKCLWMCEIQSKQVVYALVHSSETVMEEDSSKKV</sequence>
<feature type="chain" id="PRO_5032727731" evidence="1">
    <location>
        <begin position="16"/>
        <end position="119"/>
    </location>
</feature>
<gene>
    <name evidence="2" type="ORF">SADUNF_Sadunf04G0082100</name>
</gene>
<evidence type="ECO:0000313" key="2">
    <source>
        <dbReference type="EMBL" id="KAF9684094.1"/>
    </source>
</evidence>
<comment type="caution">
    <text evidence="2">The sequence shown here is derived from an EMBL/GenBank/DDBJ whole genome shotgun (WGS) entry which is preliminary data.</text>
</comment>
<evidence type="ECO:0000256" key="1">
    <source>
        <dbReference type="SAM" id="SignalP"/>
    </source>
</evidence>
<keyword evidence="1" id="KW-0732">Signal</keyword>
<feature type="signal peptide" evidence="1">
    <location>
        <begin position="1"/>
        <end position="15"/>
    </location>
</feature>
<dbReference type="AlphaFoldDB" id="A0A835N0P1"/>
<accession>A0A835N0P1</accession>